<dbReference type="EC" id="2.3.1.39" evidence="4"/>
<evidence type="ECO:0000256" key="2">
    <source>
        <dbReference type="ARBA" id="ARBA00023315"/>
    </source>
</evidence>
<keyword evidence="1 4" id="KW-0808">Transferase</keyword>
<dbReference type="InterPro" id="IPR014043">
    <property type="entry name" value="Acyl_transferase_dom"/>
</dbReference>
<evidence type="ECO:0000256" key="4">
    <source>
        <dbReference type="PIRNR" id="PIRNR000446"/>
    </source>
</evidence>
<dbReference type="OrthoDB" id="9808669at2"/>
<comment type="similarity">
    <text evidence="4">Belongs to the fabD family.</text>
</comment>
<name>A0A3N0AFT3_9ACTN</name>
<reference evidence="8" key="1">
    <citation type="submission" date="2018-05" db="EMBL/GenBank/DDBJ databases">
        <title>Genome Sequencing of selected type strains of the family Eggerthellaceae.</title>
        <authorList>
            <person name="Danylec N."/>
            <person name="Stoll D.A."/>
            <person name="Doetsch A."/>
            <person name="Huch M."/>
        </authorList>
    </citation>
    <scope>NUCLEOTIDE SEQUENCE [LARGE SCALE GENOMIC DNA]</scope>
    <source>
        <strain evidence="8">DSM 17537</strain>
    </source>
</reference>
<keyword evidence="8" id="KW-1185">Reference proteome</keyword>
<dbReference type="Gene3D" id="3.40.366.10">
    <property type="entry name" value="Malonyl-Coenzyme A Acyl Carrier Protein, domain 2"/>
    <property type="match status" value="1"/>
</dbReference>
<evidence type="ECO:0000256" key="5">
    <source>
        <dbReference type="PIRSR" id="PIRSR000446-1"/>
    </source>
</evidence>
<comment type="catalytic activity">
    <reaction evidence="3 4">
        <text>holo-[ACP] + malonyl-CoA = malonyl-[ACP] + CoA</text>
        <dbReference type="Rhea" id="RHEA:41792"/>
        <dbReference type="Rhea" id="RHEA-COMP:9623"/>
        <dbReference type="Rhea" id="RHEA-COMP:9685"/>
        <dbReference type="ChEBI" id="CHEBI:57287"/>
        <dbReference type="ChEBI" id="CHEBI:57384"/>
        <dbReference type="ChEBI" id="CHEBI:64479"/>
        <dbReference type="ChEBI" id="CHEBI:78449"/>
        <dbReference type="EC" id="2.3.1.39"/>
    </reaction>
</comment>
<evidence type="ECO:0000259" key="6">
    <source>
        <dbReference type="SMART" id="SM00827"/>
    </source>
</evidence>
<comment type="caution">
    <text evidence="7">The sequence shown here is derived from an EMBL/GenBank/DDBJ whole genome shotgun (WGS) entry which is preliminary data.</text>
</comment>
<feature type="active site" evidence="5">
    <location>
        <position position="88"/>
    </location>
</feature>
<dbReference type="SMART" id="SM00827">
    <property type="entry name" value="PKS_AT"/>
    <property type="match status" value="1"/>
</dbReference>
<dbReference type="InterPro" id="IPR001227">
    <property type="entry name" value="Ac_transferase_dom_sf"/>
</dbReference>
<evidence type="ECO:0000256" key="1">
    <source>
        <dbReference type="ARBA" id="ARBA00022679"/>
    </source>
</evidence>
<evidence type="ECO:0000313" key="7">
    <source>
        <dbReference type="EMBL" id="RNL20658.1"/>
    </source>
</evidence>
<dbReference type="InterPro" id="IPR016036">
    <property type="entry name" value="Malonyl_transacylase_ACP-bd"/>
</dbReference>
<organism evidence="7 8">
    <name type="scientific">Slackia faecicanis</name>
    <dbReference type="NCBI Taxonomy" id="255723"/>
    <lineage>
        <taxon>Bacteria</taxon>
        <taxon>Bacillati</taxon>
        <taxon>Actinomycetota</taxon>
        <taxon>Coriobacteriia</taxon>
        <taxon>Eggerthellales</taxon>
        <taxon>Eggerthellaceae</taxon>
        <taxon>Slackia</taxon>
    </lineage>
</organism>
<dbReference type="EMBL" id="QICB01000002">
    <property type="protein sequence ID" value="RNL20658.1"/>
    <property type="molecule type" value="Genomic_DNA"/>
</dbReference>
<keyword evidence="2 4" id="KW-0012">Acyltransferase</keyword>
<evidence type="ECO:0000256" key="3">
    <source>
        <dbReference type="ARBA" id="ARBA00048462"/>
    </source>
</evidence>
<accession>A0A3N0AFT3</accession>
<dbReference type="InterPro" id="IPR016035">
    <property type="entry name" value="Acyl_Trfase/lysoPLipase"/>
</dbReference>
<dbReference type="PANTHER" id="PTHR42681:SF1">
    <property type="entry name" value="MALONYL-COA-ACYL CARRIER PROTEIN TRANSACYLASE, MITOCHONDRIAL"/>
    <property type="match status" value="1"/>
</dbReference>
<dbReference type="GO" id="GO:0005829">
    <property type="term" value="C:cytosol"/>
    <property type="evidence" value="ECO:0007669"/>
    <property type="project" value="TreeGrafter"/>
</dbReference>
<dbReference type="AlphaFoldDB" id="A0A3N0AFT3"/>
<protein>
    <recommendedName>
        <fullName evidence="4">Malonyl CoA-acyl carrier protein transacylase</fullName>
        <ecNumber evidence="4">2.3.1.39</ecNumber>
    </recommendedName>
</protein>
<evidence type="ECO:0000313" key="8">
    <source>
        <dbReference type="Proteomes" id="UP000267368"/>
    </source>
</evidence>
<dbReference type="SUPFAM" id="SSF52151">
    <property type="entry name" value="FabD/lysophospholipase-like"/>
    <property type="match status" value="1"/>
</dbReference>
<dbReference type="Pfam" id="PF00698">
    <property type="entry name" value="Acyl_transf_1"/>
    <property type="match status" value="1"/>
</dbReference>
<dbReference type="GO" id="GO:0004314">
    <property type="term" value="F:[acyl-carrier-protein] S-malonyltransferase activity"/>
    <property type="evidence" value="ECO:0007669"/>
    <property type="project" value="UniProtKB-EC"/>
</dbReference>
<dbReference type="InterPro" id="IPR050858">
    <property type="entry name" value="Mal-CoA-ACP_Trans/PKS_FabD"/>
</dbReference>
<dbReference type="SUPFAM" id="SSF55048">
    <property type="entry name" value="Probable ACP-binding domain of malonyl-CoA ACP transacylase"/>
    <property type="match status" value="1"/>
</dbReference>
<dbReference type="Gene3D" id="3.30.70.250">
    <property type="entry name" value="Malonyl-CoA ACP transacylase, ACP-binding"/>
    <property type="match status" value="1"/>
</dbReference>
<dbReference type="RefSeq" id="WP_123197759.1">
    <property type="nucleotide sequence ID" value="NZ_QICB01000002.1"/>
</dbReference>
<sequence>MGKLAILCSGQGSQKPGMGAAFSGRPEFDEVFEAASDMCGFDVRAACSDEAALADALKVQPALCAASIAAARALELEGASAHAVAGFSLGQVAALNVAGMLTLEDTFALCSVRAHAMAEAAAAAPGAMCALMGASDESVAALIADVAQGAVLVAANYNAPGQIVVSGERDAVVRAAEAWHGPGRRASMLAVAGAFHSPLMQDAADELETFLQGVRFAEPPIPLICNVDARPLRAADAAEHMVRQVTSPVLFDRSVACLQASGVDAYAECGSGAVLRGLVRRTHKEAARYGVESMEDARALASQRAAACQ</sequence>
<dbReference type="GO" id="GO:0006633">
    <property type="term" value="P:fatty acid biosynthetic process"/>
    <property type="evidence" value="ECO:0007669"/>
    <property type="project" value="TreeGrafter"/>
</dbReference>
<feature type="active site" evidence="5">
    <location>
        <position position="196"/>
    </location>
</feature>
<feature type="domain" description="Malonyl-CoA:ACP transacylase (MAT)" evidence="6">
    <location>
        <begin position="7"/>
        <end position="307"/>
    </location>
</feature>
<dbReference type="PIRSF" id="PIRSF000446">
    <property type="entry name" value="Mct"/>
    <property type="match status" value="1"/>
</dbReference>
<dbReference type="InterPro" id="IPR024925">
    <property type="entry name" value="Malonyl_CoA-ACP_transAc"/>
</dbReference>
<dbReference type="Proteomes" id="UP000267368">
    <property type="component" value="Unassembled WGS sequence"/>
</dbReference>
<gene>
    <name evidence="7" type="ORF">DMP07_03490</name>
</gene>
<proteinExistence type="inferred from homology"/>
<dbReference type="PANTHER" id="PTHR42681">
    <property type="entry name" value="MALONYL-COA-ACYL CARRIER PROTEIN TRANSACYLASE, MITOCHONDRIAL"/>
    <property type="match status" value="1"/>
</dbReference>